<dbReference type="CDD" id="cd00761">
    <property type="entry name" value="Glyco_tranf_GTA_type"/>
    <property type="match status" value="1"/>
</dbReference>
<dbReference type="Proteomes" id="UP000199592">
    <property type="component" value="Unassembled WGS sequence"/>
</dbReference>
<keyword evidence="2" id="KW-0808">Transferase</keyword>
<dbReference type="STRING" id="1073328.SAMN05216294_2586"/>
<proteinExistence type="predicted"/>
<dbReference type="Pfam" id="PF00535">
    <property type="entry name" value="Glycos_transf_2"/>
    <property type="match status" value="1"/>
</dbReference>
<sequence length="343" mass="40055">MRFLLLYNMQSGKISIIIPFKNTAHFLPECLDSILNQSYKNWEVLAVNDHSKDQSFNLVSAYAEKDERFKVFQIKGNGIIPALQTGYAQSTGEFVTRMDSDDIMKPNRLQVMVDSLLKNGEGHVAVGQVKYFSKRGISNGYERYEAWLNQLTSQGTNFSEIFKECVIPSPCWMTYRQDFEACGGFEHHSYPEDYDLTFRFYEAGLKIIPCDQILHLWRDYNTRTSRTHEHYAQNYFLDIKLYYFLKLEFDKNRPLVVWGAGFKGKKIALGLKKQKIDFVWLCNNPKKIGKKIYGKRMVHFNELKNLENPQSIITVANEDSQREIVGCFNELGQKPMIDYFFFC</sequence>
<dbReference type="InterPro" id="IPR029044">
    <property type="entry name" value="Nucleotide-diphossugar_trans"/>
</dbReference>
<evidence type="ECO:0000259" key="1">
    <source>
        <dbReference type="Pfam" id="PF00535"/>
    </source>
</evidence>
<dbReference type="EMBL" id="FNMY01000001">
    <property type="protein sequence ID" value="SDW34240.1"/>
    <property type="molecule type" value="Genomic_DNA"/>
</dbReference>
<evidence type="ECO:0000313" key="3">
    <source>
        <dbReference type="Proteomes" id="UP000199592"/>
    </source>
</evidence>
<name>A0A1H2SRL5_9FLAO</name>
<dbReference type="SUPFAM" id="SSF53448">
    <property type="entry name" value="Nucleotide-diphospho-sugar transferases"/>
    <property type="match status" value="1"/>
</dbReference>
<dbReference type="Gene3D" id="3.90.550.10">
    <property type="entry name" value="Spore Coat Polysaccharide Biosynthesis Protein SpsA, Chain A"/>
    <property type="match status" value="1"/>
</dbReference>
<organism evidence="2 3">
    <name type="scientific">Flagellimonas zhangzhouensis</name>
    <dbReference type="NCBI Taxonomy" id="1073328"/>
    <lineage>
        <taxon>Bacteria</taxon>
        <taxon>Pseudomonadati</taxon>
        <taxon>Bacteroidota</taxon>
        <taxon>Flavobacteriia</taxon>
        <taxon>Flavobacteriales</taxon>
        <taxon>Flavobacteriaceae</taxon>
        <taxon>Flagellimonas</taxon>
    </lineage>
</organism>
<evidence type="ECO:0000313" key="2">
    <source>
        <dbReference type="EMBL" id="SDW34240.1"/>
    </source>
</evidence>
<dbReference type="AlphaFoldDB" id="A0A1H2SRL5"/>
<accession>A0A1H2SRL5</accession>
<protein>
    <submittedName>
        <fullName evidence="2">Glycosyl transferase family 2</fullName>
    </submittedName>
</protein>
<gene>
    <name evidence="2" type="ORF">SAMN04487892_1227</name>
</gene>
<reference evidence="3" key="1">
    <citation type="submission" date="2016-10" db="EMBL/GenBank/DDBJ databases">
        <authorList>
            <person name="Varghese N."/>
            <person name="Submissions S."/>
        </authorList>
    </citation>
    <scope>NUCLEOTIDE SEQUENCE [LARGE SCALE GENOMIC DNA]</scope>
    <source>
        <strain evidence="3">DSM 25030</strain>
    </source>
</reference>
<dbReference type="PANTHER" id="PTHR22916">
    <property type="entry name" value="GLYCOSYLTRANSFERASE"/>
    <property type="match status" value="1"/>
</dbReference>
<dbReference type="InterPro" id="IPR001173">
    <property type="entry name" value="Glyco_trans_2-like"/>
</dbReference>
<dbReference type="GO" id="GO:0016758">
    <property type="term" value="F:hexosyltransferase activity"/>
    <property type="evidence" value="ECO:0007669"/>
    <property type="project" value="UniProtKB-ARBA"/>
</dbReference>
<keyword evidence="3" id="KW-1185">Reference proteome</keyword>
<feature type="domain" description="Glycosyltransferase 2-like" evidence="1">
    <location>
        <begin position="15"/>
        <end position="180"/>
    </location>
</feature>
<dbReference type="PANTHER" id="PTHR22916:SF3">
    <property type="entry name" value="UDP-GLCNAC:BETAGAL BETA-1,3-N-ACETYLGLUCOSAMINYLTRANSFERASE-LIKE PROTEIN 1"/>
    <property type="match status" value="1"/>
</dbReference>